<feature type="site" description="May be important for catalysis" evidence="7">
    <location>
        <position position="264"/>
    </location>
</feature>
<dbReference type="EC" id="3.2.1.51" evidence="3"/>
<dbReference type="OrthoDB" id="107551at2"/>
<feature type="chain" id="PRO_5024436669" description="alpha-L-fucosidase" evidence="8">
    <location>
        <begin position="23"/>
        <end position="609"/>
    </location>
</feature>
<evidence type="ECO:0000256" key="6">
    <source>
        <dbReference type="ARBA" id="ARBA00023295"/>
    </source>
</evidence>
<gene>
    <name evidence="10" type="ORF">BC792_11380</name>
</gene>
<dbReference type="InterPro" id="IPR016286">
    <property type="entry name" value="FUC_metazoa-typ"/>
</dbReference>
<evidence type="ECO:0000256" key="5">
    <source>
        <dbReference type="ARBA" id="ARBA00022801"/>
    </source>
</evidence>
<evidence type="ECO:0000256" key="2">
    <source>
        <dbReference type="ARBA" id="ARBA00007951"/>
    </source>
</evidence>
<dbReference type="GO" id="GO:0016139">
    <property type="term" value="P:glycoside catabolic process"/>
    <property type="evidence" value="ECO:0007669"/>
    <property type="project" value="TreeGrafter"/>
</dbReference>
<reference evidence="10 11" key="1">
    <citation type="submission" date="2019-07" db="EMBL/GenBank/DDBJ databases">
        <title>Genomic Encyclopedia of Archaeal and Bacterial Type Strains, Phase II (KMG-II): from individual species to whole genera.</title>
        <authorList>
            <person name="Goeker M."/>
        </authorList>
    </citation>
    <scope>NUCLEOTIDE SEQUENCE [LARGE SCALE GENOMIC DNA]</scope>
    <source>
        <strain evidence="10 11">DSM 18850</strain>
    </source>
</reference>
<dbReference type="AlphaFoldDB" id="A0A5S5DHT6"/>
<sequence>MRFKKKMIVALLLLSAVSHGGAQEKADRHNKMEWFDDAKLGIFIHWGIYSVQGISESWAFFNNYISHPNYMKQLEGFTASAYKPEEWIKLIEESGARYAVVTAKHHDGVALWDSKAADALTTARHAAVRKDVLTPLISALKKSGLKTGIYFSLPDWSHPYYDVHTRIKKRYAIEADPARWSKYVAYYQQQLDELSQQYRPDLLWFDGDWEHTSEEWQAPKTLSLLRKYNPDIIVNSRLNHHGDYETPEQGVPVVRPKSRYWELCYTMNDSWGFQPFDTNYKTPNMIVRTLIDCIAMGGNLLLDIGPRADGSIPAEQVAILKELKRWTAKHKEAVYGTRAGLDARFVREKNAFSKDGKTMYVYIDALQKDIIIGGMHTKPKDVRLVGEAGSLNFVYDGYAARVQLPKGKLDSVASVVAIDFDQQPRFELAAVETQPSLASLSGGKDARETIRQIVRWTDSGANLFQNKITEDGEWIDSTISFSNQVGQWLSKHAEVLAFANKGLPTGHYNGFSALSKDRQTLYLFVDGTPTGPIAIKGLKNTIARIRIVGEGSMIGHQVFNKLYWSQVPGIVYIDIPKERLDRQMTAIAVLLDKPLELYREEVGAIESNL</sequence>
<dbReference type="InterPro" id="IPR017853">
    <property type="entry name" value="GH"/>
</dbReference>
<dbReference type="RefSeq" id="WP_148909026.1">
    <property type="nucleotide sequence ID" value="NZ_VNHX01000013.1"/>
</dbReference>
<evidence type="ECO:0000256" key="8">
    <source>
        <dbReference type="SAM" id="SignalP"/>
    </source>
</evidence>
<dbReference type="Pfam" id="PF01120">
    <property type="entry name" value="Alpha_L_fucos"/>
    <property type="match status" value="1"/>
</dbReference>
<dbReference type="PANTHER" id="PTHR10030">
    <property type="entry name" value="ALPHA-L-FUCOSIDASE"/>
    <property type="match status" value="1"/>
</dbReference>
<dbReference type="SMART" id="SM00812">
    <property type="entry name" value="Alpha_L_fucos"/>
    <property type="match status" value="1"/>
</dbReference>
<keyword evidence="4 8" id="KW-0732">Signal</keyword>
<organism evidence="10 11">
    <name type="scientific">Sphingobacterium allocomposti</name>
    <dbReference type="NCBI Taxonomy" id="415956"/>
    <lineage>
        <taxon>Bacteria</taxon>
        <taxon>Pseudomonadati</taxon>
        <taxon>Bacteroidota</taxon>
        <taxon>Sphingobacteriia</taxon>
        <taxon>Sphingobacteriales</taxon>
        <taxon>Sphingobacteriaceae</taxon>
        <taxon>Sphingobacterium</taxon>
    </lineage>
</organism>
<dbReference type="GO" id="GO:0004560">
    <property type="term" value="F:alpha-L-fucosidase activity"/>
    <property type="evidence" value="ECO:0007669"/>
    <property type="project" value="InterPro"/>
</dbReference>
<dbReference type="PRINTS" id="PR00741">
    <property type="entry name" value="GLHYDRLASE29"/>
</dbReference>
<dbReference type="PIRSF" id="PIRSF001092">
    <property type="entry name" value="Alpha-L-fucosidase"/>
    <property type="match status" value="1"/>
</dbReference>
<comment type="similarity">
    <text evidence="2">Belongs to the glycosyl hydrolase 29 family.</text>
</comment>
<evidence type="ECO:0000256" key="7">
    <source>
        <dbReference type="PIRSR" id="PIRSR001092-1"/>
    </source>
</evidence>
<dbReference type="PANTHER" id="PTHR10030:SF37">
    <property type="entry name" value="ALPHA-L-FUCOSIDASE-RELATED"/>
    <property type="match status" value="1"/>
</dbReference>
<name>A0A5S5DHT6_9SPHI</name>
<comment type="caution">
    <text evidence="10">The sequence shown here is derived from an EMBL/GenBank/DDBJ whole genome shotgun (WGS) entry which is preliminary data.</text>
</comment>
<evidence type="ECO:0000313" key="11">
    <source>
        <dbReference type="Proteomes" id="UP000325105"/>
    </source>
</evidence>
<keyword evidence="5" id="KW-0378">Hydrolase</keyword>
<proteinExistence type="inferred from homology"/>
<dbReference type="InterPro" id="IPR057739">
    <property type="entry name" value="Glyco_hydro_29_N"/>
</dbReference>
<evidence type="ECO:0000313" key="10">
    <source>
        <dbReference type="EMBL" id="TYP94212.1"/>
    </source>
</evidence>
<evidence type="ECO:0000256" key="3">
    <source>
        <dbReference type="ARBA" id="ARBA00012662"/>
    </source>
</evidence>
<feature type="signal peptide" evidence="8">
    <location>
        <begin position="1"/>
        <end position="22"/>
    </location>
</feature>
<dbReference type="Gene3D" id="3.20.20.80">
    <property type="entry name" value="Glycosidases"/>
    <property type="match status" value="1"/>
</dbReference>
<accession>A0A5S5DHT6</accession>
<dbReference type="InterPro" id="IPR000933">
    <property type="entry name" value="Glyco_hydro_29"/>
</dbReference>
<comment type="function">
    <text evidence="1">Alpha-L-fucosidase is responsible for hydrolyzing the alpha-1,6-linked fucose joined to the reducing-end N-acetylglucosamine of the carbohydrate moieties of glycoproteins.</text>
</comment>
<dbReference type="Proteomes" id="UP000325105">
    <property type="component" value="Unassembled WGS sequence"/>
</dbReference>
<protein>
    <recommendedName>
        <fullName evidence="3">alpha-L-fucosidase</fullName>
        <ecNumber evidence="3">3.2.1.51</ecNumber>
    </recommendedName>
</protein>
<keyword evidence="6" id="KW-0326">Glycosidase</keyword>
<evidence type="ECO:0000256" key="4">
    <source>
        <dbReference type="ARBA" id="ARBA00022729"/>
    </source>
</evidence>
<dbReference type="GO" id="GO:0006004">
    <property type="term" value="P:fucose metabolic process"/>
    <property type="evidence" value="ECO:0007669"/>
    <property type="project" value="InterPro"/>
</dbReference>
<feature type="domain" description="Glycoside hydrolase family 29 N-terminal" evidence="9">
    <location>
        <begin position="23"/>
        <end position="332"/>
    </location>
</feature>
<dbReference type="EMBL" id="VNHX01000013">
    <property type="protein sequence ID" value="TYP94212.1"/>
    <property type="molecule type" value="Genomic_DNA"/>
</dbReference>
<evidence type="ECO:0000259" key="9">
    <source>
        <dbReference type="Pfam" id="PF01120"/>
    </source>
</evidence>
<evidence type="ECO:0000256" key="1">
    <source>
        <dbReference type="ARBA" id="ARBA00004071"/>
    </source>
</evidence>
<dbReference type="GO" id="GO:0005764">
    <property type="term" value="C:lysosome"/>
    <property type="evidence" value="ECO:0007669"/>
    <property type="project" value="TreeGrafter"/>
</dbReference>
<keyword evidence="11" id="KW-1185">Reference proteome</keyword>
<dbReference type="SUPFAM" id="SSF51445">
    <property type="entry name" value="(Trans)glycosidases"/>
    <property type="match status" value="1"/>
</dbReference>